<name>A0A7Y6TYB8_9BURK</name>
<dbReference type="RefSeq" id="WP_176070795.1">
    <property type="nucleotide sequence ID" value="NZ_JABWMJ010000010.1"/>
</dbReference>
<dbReference type="Pfam" id="PF09650">
    <property type="entry name" value="PHA_gran_rgn"/>
    <property type="match status" value="1"/>
</dbReference>
<reference evidence="1 2" key="1">
    <citation type="submission" date="2020-06" db="EMBL/GenBank/DDBJ databases">
        <title>Schlegella sp. ID0723 isolated from air conditioner.</title>
        <authorList>
            <person name="Kim D.Y."/>
            <person name="Kim D.-U."/>
        </authorList>
    </citation>
    <scope>NUCLEOTIDE SEQUENCE [LARGE SCALE GENOMIC DNA]</scope>
    <source>
        <strain evidence="1 2">ID0723</strain>
    </source>
</reference>
<evidence type="ECO:0000313" key="2">
    <source>
        <dbReference type="Proteomes" id="UP000529637"/>
    </source>
</evidence>
<evidence type="ECO:0000313" key="1">
    <source>
        <dbReference type="EMBL" id="NUZ07955.1"/>
    </source>
</evidence>
<dbReference type="InterPro" id="IPR013433">
    <property type="entry name" value="PHA_gran_rgn"/>
</dbReference>
<keyword evidence="2" id="KW-1185">Reference proteome</keyword>
<sequence length="102" mass="11194">MTTPVNVSIPHQLGRAEARRRIERGFARIVDVVPGSGTCDERWDGDRLTFRVAAMGQTVSGVVDVRETVVLMEVQLPGVLGMVAGRLKDHVEKAGQRLLTKE</sequence>
<protein>
    <submittedName>
        <fullName evidence="1">Polyhydroxyalkanoic acid system family protein</fullName>
    </submittedName>
</protein>
<dbReference type="AlphaFoldDB" id="A0A7Y6TYB8"/>
<gene>
    <name evidence="1" type="ORF">HQN59_19505</name>
</gene>
<dbReference type="Proteomes" id="UP000529637">
    <property type="component" value="Unassembled WGS sequence"/>
</dbReference>
<organism evidence="1 2">
    <name type="scientific">Piscinibacter koreensis</name>
    <dbReference type="NCBI Taxonomy" id="2742824"/>
    <lineage>
        <taxon>Bacteria</taxon>
        <taxon>Pseudomonadati</taxon>
        <taxon>Pseudomonadota</taxon>
        <taxon>Betaproteobacteria</taxon>
        <taxon>Burkholderiales</taxon>
        <taxon>Sphaerotilaceae</taxon>
        <taxon>Piscinibacter</taxon>
    </lineage>
</organism>
<dbReference type="EMBL" id="JABWMJ010000010">
    <property type="protein sequence ID" value="NUZ07955.1"/>
    <property type="molecule type" value="Genomic_DNA"/>
</dbReference>
<accession>A0A7Y6TYB8</accession>
<proteinExistence type="predicted"/>
<comment type="caution">
    <text evidence="1">The sequence shown here is derived from an EMBL/GenBank/DDBJ whole genome shotgun (WGS) entry which is preliminary data.</text>
</comment>